<evidence type="ECO:0000313" key="2">
    <source>
        <dbReference type="Proteomes" id="UP000030745"/>
    </source>
</evidence>
<dbReference type="KEGG" id="spar:SPRG_01567"/>
<dbReference type="STRING" id="695850.A0A067D5Z0"/>
<dbReference type="GeneID" id="24124149"/>
<dbReference type="RefSeq" id="XP_012195163.1">
    <property type="nucleotide sequence ID" value="XM_012339773.1"/>
</dbReference>
<accession>A0A067D5Z0</accession>
<dbReference type="EMBL" id="KK583191">
    <property type="protein sequence ID" value="KDO34432.1"/>
    <property type="molecule type" value="Genomic_DNA"/>
</dbReference>
<gene>
    <name evidence="1" type="ORF">SPRG_01567</name>
</gene>
<dbReference type="VEuPathDB" id="FungiDB:SPRG_01567"/>
<name>A0A067D5Z0_SAPPC</name>
<proteinExistence type="predicted"/>
<keyword evidence="2" id="KW-1185">Reference proteome</keyword>
<protein>
    <submittedName>
        <fullName evidence="1">Uncharacterized protein</fullName>
    </submittedName>
</protein>
<dbReference type="OrthoDB" id="3219396at2759"/>
<organism evidence="1 2">
    <name type="scientific">Saprolegnia parasitica (strain CBS 223.65)</name>
    <dbReference type="NCBI Taxonomy" id="695850"/>
    <lineage>
        <taxon>Eukaryota</taxon>
        <taxon>Sar</taxon>
        <taxon>Stramenopiles</taxon>
        <taxon>Oomycota</taxon>
        <taxon>Saprolegniomycetes</taxon>
        <taxon>Saprolegniales</taxon>
        <taxon>Saprolegniaceae</taxon>
        <taxon>Saprolegnia</taxon>
    </lineage>
</organism>
<dbReference type="Proteomes" id="UP000030745">
    <property type="component" value="Unassembled WGS sequence"/>
</dbReference>
<sequence length="147" mass="16547">MPLSHTTTRDESENWIVVNPQYQLVVHPYRRRYVPVGILGGITDESIGTILGYLDGAALAAVGQQLQDRWGIDPSQLAQLQTSVTGKDLYQFARQSLRRLTKATVEEQCMHATQRMWCLPKHAMTSIAYNRAMFQSPLVSCTMPKPV</sequence>
<reference evidence="1 2" key="1">
    <citation type="journal article" date="2013" name="PLoS Genet.">
        <title>Distinctive expansion of potential virulence genes in the genome of the oomycete fish pathogen Saprolegnia parasitica.</title>
        <authorList>
            <person name="Jiang R.H."/>
            <person name="de Bruijn I."/>
            <person name="Haas B.J."/>
            <person name="Belmonte R."/>
            <person name="Lobach L."/>
            <person name="Christie J."/>
            <person name="van den Ackerveken G."/>
            <person name="Bottin A."/>
            <person name="Bulone V."/>
            <person name="Diaz-Moreno S.M."/>
            <person name="Dumas B."/>
            <person name="Fan L."/>
            <person name="Gaulin E."/>
            <person name="Govers F."/>
            <person name="Grenville-Briggs L.J."/>
            <person name="Horner N.R."/>
            <person name="Levin J.Z."/>
            <person name="Mammella M."/>
            <person name="Meijer H.J."/>
            <person name="Morris P."/>
            <person name="Nusbaum C."/>
            <person name="Oome S."/>
            <person name="Phillips A.J."/>
            <person name="van Rooyen D."/>
            <person name="Rzeszutek E."/>
            <person name="Saraiva M."/>
            <person name="Secombes C.J."/>
            <person name="Seidl M.F."/>
            <person name="Snel B."/>
            <person name="Stassen J.H."/>
            <person name="Sykes S."/>
            <person name="Tripathy S."/>
            <person name="van den Berg H."/>
            <person name="Vega-Arreguin J.C."/>
            <person name="Wawra S."/>
            <person name="Young S.K."/>
            <person name="Zeng Q."/>
            <person name="Dieguez-Uribeondo J."/>
            <person name="Russ C."/>
            <person name="Tyler B.M."/>
            <person name="van West P."/>
        </authorList>
    </citation>
    <scope>NUCLEOTIDE SEQUENCE [LARGE SCALE GENOMIC DNA]</scope>
    <source>
        <strain evidence="1 2">CBS 223.65</strain>
    </source>
</reference>
<evidence type="ECO:0000313" key="1">
    <source>
        <dbReference type="EMBL" id="KDO34432.1"/>
    </source>
</evidence>
<dbReference type="AlphaFoldDB" id="A0A067D5Z0"/>